<evidence type="ECO:0000313" key="2">
    <source>
        <dbReference type="EMBL" id="TLF41000.1"/>
    </source>
</evidence>
<dbReference type="RefSeq" id="WP_138130266.1">
    <property type="nucleotide sequence ID" value="NZ_VBWO01000002.1"/>
</dbReference>
<accession>A0A5R8LUZ9</accession>
<organism evidence="2 3">
    <name type="scientific">Lacticaseibacillus zeae</name>
    <name type="common">Lactobacillus zeae</name>
    <dbReference type="NCBI Taxonomy" id="57037"/>
    <lineage>
        <taxon>Bacteria</taxon>
        <taxon>Bacillati</taxon>
        <taxon>Bacillota</taxon>
        <taxon>Bacilli</taxon>
        <taxon>Lactobacillales</taxon>
        <taxon>Lactobacillaceae</taxon>
        <taxon>Lacticaseibacillus</taxon>
    </lineage>
</organism>
<gene>
    <name evidence="2" type="ORF">FEI15_01875</name>
</gene>
<evidence type="ECO:0000313" key="3">
    <source>
        <dbReference type="Proteomes" id="UP000309885"/>
    </source>
</evidence>
<protein>
    <submittedName>
        <fullName evidence="2">ImmA/IrrE family metallo-endopeptidase</fullName>
    </submittedName>
</protein>
<evidence type="ECO:0000259" key="1">
    <source>
        <dbReference type="Pfam" id="PF06114"/>
    </source>
</evidence>
<name>A0A5R8LUZ9_LACZE</name>
<dbReference type="Gene3D" id="1.10.10.2910">
    <property type="match status" value="1"/>
</dbReference>
<dbReference type="AlphaFoldDB" id="A0A5R8LUZ9"/>
<dbReference type="Proteomes" id="UP000309885">
    <property type="component" value="Unassembled WGS sequence"/>
</dbReference>
<sequence>MNEVALEILNRVMQFAFDHGISVEFARMDREQTPVVNTIRKLIILNSDWPNKNKFPFQAAHELGHILNGDRGQFHYIPRLFRSGVESRANQTALSLIVPMYFDEIDTENANVDKFMEDLAVPIEAKDDGINAIRAFYFDD</sequence>
<reference evidence="2 3" key="1">
    <citation type="submission" date="2019-05" db="EMBL/GenBank/DDBJ databases">
        <title>Genome-based reclassification of Lactobacillus casei as Lactobacillus casei subsp. casei. subsp.nov., description of Lactobacillus casei subsp. zeae subsp. nov., and emended description of Lactobacillus casei.</title>
        <authorList>
            <person name="Huang C.-H."/>
        </authorList>
    </citation>
    <scope>NUCLEOTIDE SEQUENCE [LARGE SCALE GENOMIC DNA]</scope>
    <source>
        <strain evidence="2 3">CRBIP24.44</strain>
    </source>
</reference>
<feature type="domain" description="IrrE N-terminal-like" evidence="1">
    <location>
        <begin position="18"/>
        <end position="99"/>
    </location>
</feature>
<proteinExistence type="predicted"/>
<dbReference type="EMBL" id="VBWO01000002">
    <property type="protein sequence ID" value="TLF41000.1"/>
    <property type="molecule type" value="Genomic_DNA"/>
</dbReference>
<dbReference type="Pfam" id="PF06114">
    <property type="entry name" value="Peptidase_M78"/>
    <property type="match status" value="1"/>
</dbReference>
<dbReference type="InterPro" id="IPR010359">
    <property type="entry name" value="IrrE_HExxH"/>
</dbReference>
<comment type="caution">
    <text evidence="2">The sequence shown here is derived from an EMBL/GenBank/DDBJ whole genome shotgun (WGS) entry which is preliminary data.</text>
</comment>